<sequence length="328" mass="37562">MMLNTENRTIGGEQELAKDGLFYGVTNSGRSSLRWAVRSMSLQGKRVLVPDFVCQIVVDVLLEFDIEVLFYAVQDNFEFDFSDDYQDISAIYLVKYFGHESTSFLNLIECSQVPFIIDDVFGVEPPKVLADVQWCYFNSLRKITAIADFSQLISNVPLERLNKLCLSEFSEIKYQAKSIKAKFLSNSIGNESDYLSSFSYAENLLDSGVGIYEPEDKSTVLACQFYSDKHVELKIRKENLTTAKELLRSDQYIDINVNFPSFLPLLLANRDKVRKGLMEHSIFLAIHWPEVEQVSNQLSENVLSLPLDSRYTQKDISRICNLIKKLDK</sequence>
<accession>A0A0C1Z2K2</accession>
<dbReference type="InterPro" id="IPR015421">
    <property type="entry name" value="PyrdxlP-dep_Trfase_major"/>
</dbReference>
<name>A0A0C1Z2K2_9VIBR</name>
<dbReference type="AlphaFoldDB" id="A0A0C1Z2K2"/>
<evidence type="ECO:0000313" key="2">
    <source>
        <dbReference type="Proteomes" id="UP000031586"/>
    </source>
</evidence>
<dbReference type="RefSeq" id="WP_020195861.1">
    <property type="nucleotide sequence ID" value="NZ_BAOH01000032.1"/>
</dbReference>
<dbReference type="GO" id="GO:0016740">
    <property type="term" value="F:transferase activity"/>
    <property type="evidence" value="ECO:0007669"/>
    <property type="project" value="UniProtKB-KW"/>
</dbReference>
<protein>
    <submittedName>
        <fullName evidence="1">Pyridoxal phosphate-dependent transferase</fullName>
    </submittedName>
</protein>
<reference evidence="1 2" key="1">
    <citation type="submission" date="2014-07" db="EMBL/GenBank/DDBJ databases">
        <title>Unique and conserved regions in Vibrio harveyi and related species in comparison with the shrimp pathogen Vibrio harveyi CAIM 1792.</title>
        <authorList>
            <person name="Espinoza-Valles I."/>
            <person name="Vora G."/>
            <person name="Leekitcharoenphon P."/>
            <person name="Ussery D."/>
            <person name="Hoj L."/>
            <person name="Gomez-Gil B."/>
        </authorList>
    </citation>
    <scope>NUCLEOTIDE SEQUENCE [LARGE SCALE GENOMIC DNA]</scope>
    <source>
        <strain evidence="2">CAIM 1854 / LMG 25443</strain>
    </source>
</reference>
<comment type="caution">
    <text evidence="1">The sequence shown here is derived from an EMBL/GenBank/DDBJ whole genome shotgun (WGS) entry which is preliminary data.</text>
</comment>
<gene>
    <name evidence="1" type="ORF">H735_25085</name>
</gene>
<proteinExistence type="predicted"/>
<dbReference type="SUPFAM" id="SSF53383">
    <property type="entry name" value="PLP-dependent transferases"/>
    <property type="match status" value="1"/>
</dbReference>
<dbReference type="PATRIC" id="fig|1229493.5.peg.4586"/>
<keyword evidence="1" id="KW-0808">Transferase</keyword>
<organism evidence="1 2">
    <name type="scientific">Vibrio owensii CAIM 1854 = LMG 25443</name>
    <dbReference type="NCBI Taxonomy" id="1229493"/>
    <lineage>
        <taxon>Bacteria</taxon>
        <taxon>Pseudomonadati</taxon>
        <taxon>Pseudomonadota</taxon>
        <taxon>Gammaproteobacteria</taxon>
        <taxon>Vibrionales</taxon>
        <taxon>Vibrionaceae</taxon>
        <taxon>Vibrio</taxon>
    </lineage>
</organism>
<dbReference type="EMBL" id="JPRD01000053">
    <property type="protein sequence ID" value="KIF50424.1"/>
    <property type="molecule type" value="Genomic_DNA"/>
</dbReference>
<dbReference type="InterPro" id="IPR015424">
    <property type="entry name" value="PyrdxlP-dep_Trfase"/>
</dbReference>
<dbReference type="Proteomes" id="UP000031586">
    <property type="component" value="Unassembled WGS sequence"/>
</dbReference>
<dbReference type="Gene3D" id="3.40.640.10">
    <property type="entry name" value="Type I PLP-dependent aspartate aminotransferase-like (Major domain)"/>
    <property type="match status" value="1"/>
</dbReference>
<evidence type="ECO:0000313" key="1">
    <source>
        <dbReference type="EMBL" id="KIF50424.1"/>
    </source>
</evidence>